<evidence type="ECO:0000313" key="6">
    <source>
        <dbReference type="Proteomes" id="UP001418444"/>
    </source>
</evidence>
<dbReference type="PANTHER" id="PTHR33371">
    <property type="entry name" value="INTERMEMBRANE PHOSPHOLIPID TRANSPORT SYSTEM BINDING PROTEIN MLAD-RELATED"/>
    <property type="match status" value="1"/>
</dbReference>
<gene>
    <name evidence="5" type="ORF">GCM10022231_12700</name>
</gene>
<dbReference type="InterPro" id="IPR005693">
    <property type="entry name" value="Mce"/>
</dbReference>
<proteinExistence type="predicted"/>
<dbReference type="Pfam" id="PF02470">
    <property type="entry name" value="MlaD"/>
    <property type="match status" value="1"/>
</dbReference>
<comment type="caution">
    <text evidence="5">The sequence shown here is derived from an EMBL/GenBank/DDBJ whole genome shotgun (WGS) entry which is preliminary data.</text>
</comment>
<keyword evidence="6" id="KW-1185">Reference proteome</keyword>
<feature type="compositionally biased region" description="Polar residues" evidence="1">
    <location>
        <begin position="412"/>
        <end position="421"/>
    </location>
</feature>
<name>A0ABP7NXB7_9ACTN</name>
<keyword evidence="2" id="KW-1133">Transmembrane helix</keyword>
<keyword evidence="2" id="KW-0812">Transmembrane</keyword>
<accession>A0ABP7NXB7</accession>
<evidence type="ECO:0000256" key="1">
    <source>
        <dbReference type="SAM" id="MobiDB-lite"/>
    </source>
</evidence>
<dbReference type="EMBL" id="BAAAZW010000003">
    <property type="protein sequence ID" value="GAA3955526.1"/>
    <property type="molecule type" value="Genomic_DNA"/>
</dbReference>
<feature type="compositionally biased region" description="Low complexity" evidence="1">
    <location>
        <begin position="422"/>
        <end position="434"/>
    </location>
</feature>
<feature type="transmembrane region" description="Helical" evidence="2">
    <location>
        <begin position="52"/>
        <end position="70"/>
    </location>
</feature>
<feature type="region of interest" description="Disordered" evidence="1">
    <location>
        <begin position="1"/>
        <end position="50"/>
    </location>
</feature>
<keyword evidence="2" id="KW-0472">Membrane</keyword>
<dbReference type="PRINTS" id="PR01782">
    <property type="entry name" value="MCEVIRFACTOR"/>
</dbReference>
<dbReference type="InterPro" id="IPR024516">
    <property type="entry name" value="Mce_C"/>
</dbReference>
<evidence type="ECO:0000259" key="4">
    <source>
        <dbReference type="Pfam" id="PF11887"/>
    </source>
</evidence>
<reference evidence="6" key="1">
    <citation type="journal article" date="2019" name="Int. J. Syst. Evol. Microbiol.">
        <title>The Global Catalogue of Microorganisms (GCM) 10K type strain sequencing project: providing services to taxonomists for standard genome sequencing and annotation.</title>
        <authorList>
            <consortium name="The Broad Institute Genomics Platform"/>
            <consortium name="The Broad Institute Genome Sequencing Center for Infectious Disease"/>
            <person name="Wu L."/>
            <person name="Ma J."/>
        </authorList>
    </citation>
    <scope>NUCLEOTIDE SEQUENCE [LARGE SCALE GENOMIC DNA]</scope>
    <source>
        <strain evidence="6">JCM 16923</strain>
    </source>
</reference>
<sequence>MTDDTERNEPTERIEPIEQTGPAEPTANDGTADLPEPLQPRPPRRGAGRSRVSMGVIGVVLTAMVVLSALQMDRLPFLSQITTYDAYFEDAGGLTAGDVVTVAGVHVGNVTDISLAQTDDGMQAKVGFRLNDTVVLGDRTRAAIKTETVLGRRNLTITPLGDQRLRPGESIPVDQTVAPYSLTDALEDSVSTLTETDTDELNKALRTVSEAFEDTPGDMQGAVEGVGRLSAAIADRDNSLNELLDRARGVTDIVGERSEQLQQMLIDANLLLGELQMRRAAIGKVITGTKNLSAELTGFVKDNEEQLTPVLNKFGRVLDILNDNSENFSKAIDNLGPYANILGEAVSSGPYFSSLVGLPTWGDYMGTFMRVLQQKYPEAAEYFTKYSGFPLVPDNWSQAPDRGSPDVPRPTPSSRAPQPRNTAGSTAPTTTGGR</sequence>
<dbReference type="Proteomes" id="UP001418444">
    <property type="component" value="Unassembled WGS sequence"/>
</dbReference>
<dbReference type="Pfam" id="PF11887">
    <property type="entry name" value="Mce4_CUP1"/>
    <property type="match status" value="1"/>
</dbReference>
<feature type="compositionally biased region" description="Basic and acidic residues" evidence="1">
    <location>
        <begin position="1"/>
        <end position="16"/>
    </location>
</feature>
<organism evidence="5 6">
    <name type="scientific">Gordonia caeni</name>
    <dbReference type="NCBI Taxonomy" id="1007097"/>
    <lineage>
        <taxon>Bacteria</taxon>
        <taxon>Bacillati</taxon>
        <taxon>Actinomycetota</taxon>
        <taxon>Actinomycetes</taxon>
        <taxon>Mycobacteriales</taxon>
        <taxon>Gordoniaceae</taxon>
        <taxon>Gordonia</taxon>
    </lineage>
</organism>
<feature type="region of interest" description="Disordered" evidence="1">
    <location>
        <begin position="394"/>
        <end position="434"/>
    </location>
</feature>
<dbReference type="NCBIfam" id="TIGR00996">
    <property type="entry name" value="Mtu_fam_mce"/>
    <property type="match status" value="1"/>
</dbReference>
<dbReference type="InterPro" id="IPR052336">
    <property type="entry name" value="MlaD_Phospholipid_Transporter"/>
</dbReference>
<evidence type="ECO:0000256" key="2">
    <source>
        <dbReference type="SAM" id="Phobius"/>
    </source>
</evidence>
<feature type="domain" description="Mammalian cell entry C-terminal" evidence="4">
    <location>
        <begin position="163"/>
        <end position="335"/>
    </location>
</feature>
<dbReference type="PANTHER" id="PTHR33371:SF18">
    <property type="entry name" value="MCE-FAMILY PROTEIN MCE3C"/>
    <property type="match status" value="1"/>
</dbReference>
<evidence type="ECO:0000313" key="5">
    <source>
        <dbReference type="EMBL" id="GAA3955526.1"/>
    </source>
</evidence>
<evidence type="ECO:0008006" key="7">
    <source>
        <dbReference type="Google" id="ProtNLM"/>
    </source>
</evidence>
<evidence type="ECO:0000259" key="3">
    <source>
        <dbReference type="Pfam" id="PF02470"/>
    </source>
</evidence>
<protein>
    <recommendedName>
        <fullName evidence="7">MCE family protein</fullName>
    </recommendedName>
</protein>
<feature type="domain" description="Mce/MlaD" evidence="3">
    <location>
        <begin position="83"/>
        <end position="159"/>
    </location>
</feature>
<dbReference type="InterPro" id="IPR003399">
    <property type="entry name" value="Mce/MlaD"/>
</dbReference>